<dbReference type="EMBL" id="CP113440">
    <property type="protein sequence ID" value="WAK63174.1"/>
    <property type="molecule type" value="Genomic_DNA"/>
</dbReference>
<reference evidence="5" key="3">
    <citation type="submission" date="2022-11" db="EMBL/GenBank/DDBJ databases">
        <authorList>
            <person name="Johnson J.D."/>
        </authorList>
    </citation>
    <scope>NUCLEOTIDE SEQUENCE</scope>
    <source>
        <strain evidence="4">E28</strain>
        <strain evidence="5">E37</strain>
    </source>
</reference>
<name>A0AA47ILN1_STRMC</name>
<feature type="coiled-coil region" evidence="1">
    <location>
        <begin position="99"/>
        <end position="129"/>
    </location>
</feature>
<dbReference type="Pfam" id="PF25935">
    <property type="entry name" value="BSH_LcnD"/>
    <property type="match status" value="1"/>
</dbReference>
<accession>A0AA47ILN1</accession>
<protein>
    <recommendedName>
        <fullName evidence="3">LcnD-like barrel-sandwich hybrid domain-containing protein</fullName>
    </recommendedName>
</protein>
<evidence type="ECO:0000313" key="7">
    <source>
        <dbReference type="Proteomes" id="UP001209889"/>
    </source>
</evidence>
<keyword evidence="2" id="KW-0472">Membrane</keyword>
<dbReference type="Proteomes" id="UP001156410">
    <property type="component" value="Chromosome"/>
</dbReference>
<dbReference type="AlphaFoldDB" id="A0AA47ILN1"/>
<reference evidence="5" key="2">
    <citation type="submission" date="2022-11" db="EMBL/GenBank/DDBJ databases">
        <title>Streptococcus macedonicus and Acinetobacter baumannii: co-inhabitants of the cheese production environment.</title>
        <authorList>
            <person name="Johnson J."/>
        </authorList>
    </citation>
    <scope>NUCLEOTIDE SEQUENCE</scope>
    <source>
        <strain evidence="5">E37</strain>
    </source>
</reference>
<reference evidence="7" key="4">
    <citation type="submission" date="2023-07" db="EMBL/GenBank/DDBJ databases">
        <title>Streptococcus macedonicus and Acinetobacter baumannii: co-inhabitants of the cheese production environment.</title>
        <authorList>
            <person name="Johnson J."/>
            <person name="Curtin C."/>
            <person name="Waite-Cusic J."/>
        </authorList>
    </citation>
    <scope>NUCLEOTIDE SEQUENCE [LARGE SCALE GENOMIC DNA]</scope>
    <source>
        <strain evidence="7">E28</strain>
    </source>
</reference>
<dbReference type="EMBL" id="JAPHJC010000058">
    <property type="protein sequence ID" value="MCW8678833.1"/>
    <property type="molecule type" value="Genomic_DNA"/>
</dbReference>
<evidence type="ECO:0000256" key="2">
    <source>
        <dbReference type="SAM" id="Phobius"/>
    </source>
</evidence>
<keyword evidence="7" id="KW-1185">Reference proteome</keyword>
<dbReference type="RefSeq" id="WP_229025083.1">
    <property type="nucleotide sequence ID" value="NZ_CP113440.1"/>
</dbReference>
<feature type="domain" description="LcnD-like barrel-sandwich hybrid" evidence="3">
    <location>
        <begin position="58"/>
        <end position="101"/>
    </location>
</feature>
<evidence type="ECO:0000259" key="3">
    <source>
        <dbReference type="Pfam" id="PF25935"/>
    </source>
</evidence>
<keyword evidence="2" id="KW-0812">Transmembrane</keyword>
<evidence type="ECO:0000313" key="6">
    <source>
        <dbReference type="Proteomes" id="UP001156410"/>
    </source>
</evidence>
<keyword evidence="2" id="KW-1133">Transmembrane helix</keyword>
<evidence type="ECO:0000256" key="1">
    <source>
        <dbReference type="SAM" id="Coils"/>
    </source>
</evidence>
<dbReference type="InterPro" id="IPR058786">
    <property type="entry name" value="BSH_LcnD"/>
</dbReference>
<gene>
    <name evidence="5" type="ORF">OQG81_10895</name>
    <name evidence="4" type="ORF">OQH01_10190</name>
</gene>
<evidence type="ECO:0000313" key="5">
    <source>
        <dbReference type="EMBL" id="WAK63174.1"/>
    </source>
</evidence>
<reference evidence="4" key="5">
    <citation type="submission" date="2024-05" db="EMBL/GenBank/DDBJ databases">
        <title>Streptococcus macedonicus and Acinetobacter baumannii: co-inhabitants of the cheese production environment.</title>
        <authorList>
            <person name="Johnson J."/>
            <person name="Curtin C."/>
            <person name="Waite-Cusic J."/>
        </authorList>
    </citation>
    <scope>NUCLEOTIDE SEQUENCE</scope>
    <source>
        <strain evidence="4">E28</strain>
    </source>
</reference>
<sequence length="145" mass="16426">MNPKLFQSAEFYHRRYHNFATVLVIPMTLLAFFLLAFSLIGKKEITVTALGSIRPTKVIAVVQSSSNNTVLTNNLGENKAVKKGDLLIQYSDKLEDSQLNAIQTQIERYERQQEALNQLKESLKQGQNLFTGDDEFGYSATVDFF</sequence>
<feature type="transmembrane region" description="Helical" evidence="2">
    <location>
        <begin position="20"/>
        <end position="40"/>
    </location>
</feature>
<proteinExistence type="predicted"/>
<dbReference type="Proteomes" id="UP001209889">
    <property type="component" value="Unassembled WGS sequence"/>
</dbReference>
<evidence type="ECO:0000313" key="4">
    <source>
        <dbReference type="EMBL" id="MCW8678833.1"/>
    </source>
</evidence>
<reference evidence="7" key="1">
    <citation type="submission" date="2022-11" db="EMBL/GenBank/DDBJ databases">
        <title>Streptococcus macedonicus and Acinetobacter baumannii: co-inhabitants of the cheese production environment.</title>
        <authorList>
            <person name="Johnson J."/>
            <person name="Curtin C."/>
            <person name="Waite-Cusic J."/>
        </authorList>
    </citation>
    <scope>NUCLEOTIDE SEQUENCE [LARGE SCALE GENOMIC DNA]</scope>
    <source>
        <strain evidence="7">E28</strain>
    </source>
</reference>
<organism evidence="5 6">
    <name type="scientific">Streptococcus macedonicus</name>
    <name type="common">Streptococcus gallolyticus macedonicus</name>
    <dbReference type="NCBI Taxonomy" id="59310"/>
    <lineage>
        <taxon>Bacteria</taxon>
        <taxon>Bacillati</taxon>
        <taxon>Bacillota</taxon>
        <taxon>Bacilli</taxon>
        <taxon>Lactobacillales</taxon>
        <taxon>Streptococcaceae</taxon>
        <taxon>Streptococcus</taxon>
    </lineage>
</organism>
<keyword evidence="1" id="KW-0175">Coiled coil</keyword>